<dbReference type="EMBL" id="JAHRIO010031442">
    <property type="protein sequence ID" value="MEQ2168718.1"/>
    <property type="molecule type" value="Genomic_DNA"/>
</dbReference>
<organism evidence="1 2">
    <name type="scientific">Goodea atripinnis</name>
    <dbReference type="NCBI Taxonomy" id="208336"/>
    <lineage>
        <taxon>Eukaryota</taxon>
        <taxon>Metazoa</taxon>
        <taxon>Chordata</taxon>
        <taxon>Craniata</taxon>
        <taxon>Vertebrata</taxon>
        <taxon>Euteleostomi</taxon>
        <taxon>Actinopterygii</taxon>
        <taxon>Neopterygii</taxon>
        <taxon>Teleostei</taxon>
        <taxon>Neoteleostei</taxon>
        <taxon>Acanthomorphata</taxon>
        <taxon>Ovalentaria</taxon>
        <taxon>Atherinomorphae</taxon>
        <taxon>Cyprinodontiformes</taxon>
        <taxon>Goodeidae</taxon>
        <taxon>Goodea</taxon>
    </lineage>
</organism>
<keyword evidence="2" id="KW-1185">Reference proteome</keyword>
<protein>
    <submittedName>
        <fullName evidence="1">Uncharacterized protein</fullName>
    </submittedName>
</protein>
<evidence type="ECO:0000313" key="2">
    <source>
        <dbReference type="Proteomes" id="UP001476798"/>
    </source>
</evidence>
<proteinExistence type="predicted"/>
<evidence type="ECO:0000313" key="1">
    <source>
        <dbReference type="EMBL" id="MEQ2168718.1"/>
    </source>
</evidence>
<gene>
    <name evidence="1" type="ORF">GOODEAATRI_017691</name>
</gene>
<dbReference type="Proteomes" id="UP001476798">
    <property type="component" value="Unassembled WGS sequence"/>
</dbReference>
<name>A0ABV0NDQ9_9TELE</name>
<comment type="caution">
    <text evidence="1">The sequence shown here is derived from an EMBL/GenBank/DDBJ whole genome shotgun (WGS) entry which is preliminary data.</text>
</comment>
<sequence>MSRLALLTEFRTCRSCHVGTRCLVGQSAAKTWLMGFSCSNTRWIIFCLDPHLVGDSVMSCSLSFLSLQQCPLPHPAVTMFLQAATALSILGSFILLSAL</sequence>
<reference evidence="1 2" key="1">
    <citation type="submission" date="2021-06" db="EMBL/GenBank/DDBJ databases">
        <authorList>
            <person name="Palmer J.M."/>
        </authorList>
    </citation>
    <scope>NUCLEOTIDE SEQUENCE [LARGE SCALE GENOMIC DNA]</scope>
    <source>
        <strain evidence="1 2">GA_2019</strain>
        <tissue evidence="1">Muscle</tissue>
    </source>
</reference>
<accession>A0ABV0NDQ9</accession>